<evidence type="ECO:0000259" key="5">
    <source>
        <dbReference type="Pfam" id="PF00441"/>
    </source>
</evidence>
<proteinExistence type="inferred from homology"/>
<organism evidence="7 8">
    <name type="scientific">Tardiphaga robiniae</name>
    <dbReference type="NCBI Taxonomy" id="943830"/>
    <lineage>
        <taxon>Bacteria</taxon>
        <taxon>Pseudomonadati</taxon>
        <taxon>Pseudomonadota</taxon>
        <taxon>Alphaproteobacteria</taxon>
        <taxon>Hyphomicrobiales</taxon>
        <taxon>Nitrobacteraceae</taxon>
        <taxon>Tardiphaga</taxon>
    </lineage>
</organism>
<reference evidence="8" key="1">
    <citation type="journal article" date="2020" name="Mol. Plant Microbe">
        <title>Rhizobial microsymbionts of the narrowly endemic Oxytropis species growing in Kamchatka are characterized by significant genetic diversity and possess a set of genes that are associated with T3SS and T6SS secretion systems and can affect the development of symbiosis.</title>
        <authorList>
            <person name="Safronova V."/>
            <person name="Guro P."/>
            <person name="Sazanova A."/>
            <person name="Kuznetsova I."/>
            <person name="Belimov A."/>
            <person name="Yakubov V."/>
            <person name="Chirak E."/>
            <person name="Afonin A."/>
            <person name="Gogolev Y."/>
            <person name="Andronov E."/>
            <person name="Tikhonovich I."/>
        </authorList>
    </citation>
    <scope>NUCLEOTIDE SEQUENCE [LARGE SCALE GENOMIC DNA]</scope>
    <source>
        <strain evidence="8">581</strain>
    </source>
</reference>
<dbReference type="GO" id="GO:0003995">
    <property type="term" value="F:acyl-CoA dehydrogenase activity"/>
    <property type="evidence" value="ECO:0007669"/>
    <property type="project" value="TreeGrafter"/>
</dbReference>
<dbReference type="Pfam" id="PF00441">
    <property type="entry name" value="Acyl-CoA_dh_1"/>
    <property type="match status" value="1"/>
</dbReference>
<feature type="domain" description="Acyl-CoA dehydrogenase/oxidase C-terminal" evidence="5">
    <location>
        <begin position="241"/>
        <end position="376"/>
    </location>
</feature>
<name>A0A7G6U1P1_9BRAD</name>
<keyword evidence="3" id="KW-0285">Flavoprotein</keyword>
<dbReference type="AlphaFoldDB" id="A0A7G6U1P1"/>
<evidence type="ECO:0000313" key="7">
    <source>
        <dbReference type="EMBL" id="QND72923.1"/>
    </source>
</evidence>
<evidence type="ECO:0000313" key="8">
    <source>
        <dbReference type="Proteomes" id="UP000515291"/>
    </source>
</evidence>
<feature type="domain" description="Acyl-CoA dehydrogenase/oxidase N-terminal" evidence="6">
    <location>
        <begin position="15"/>
        <end position="109"/>
    </location>
</feature>
<evidence type="ECO:0000256" key="2">
    <source>
        <dbReference type="ARBA" id="ARBA00009347"/>
    </source>
</evidence>
<dbReference type="InterPro" id="IPR036250">
    <property type="entry name" value="AcylCo_DH-like_C"/>
</dbReference>
<dbReference type="PANTHER" id="PTHR43884">
    <property type="entry name" value="ACYL-COA DEHYDROGENASE"/>
    <property type="match status" value="1"/>
</dbReference>
<evidence type="ECO:0000259" key="6">
    <source>
        <dbReference type="Pfam" id="PF02771"/>
    </source>
</evidence>
<evidence type="ECO:0000256" key="1">
    <source>
        <dbReference type="ARBA" id="ARBA00001974"/>
    </source>
</evidence>
<comment type="similarity">
    <text evidence="2">Belongs to the acyl-CoA dehydrogenase family.</text>
</comment>
<keyword evidence="4" id="KW-0274">FAD</keyword>
<evidence type="ECO:0000256" key="3">
    <source>
        <dbReference type="ARBA" id="ARBA00022630"/>
    </source>
</evidence>
<dbReference type="InterPro" id="IPR009075">
    <property type="entry name" value="AcylCo_DH/oxidase_C"/>
</dbReference>
<accession>A0A7G6U1P1</accession>
<dbReference type="InterPro" id="IPR037069">
    <property type="entry name" value="AcylCoA_DH/ox_N_sf"/>
</dbReference>
<dbReference type="InterPro" id="IPR013786">
    <property type="entry name" value="AcylCoA_DH/ox_N"/>
</dbReference>
<dbReference type="InterPro" id="IPR009100">
    <property type="entry name" value="AcylCoA_DH/oxidase_NM_dom_sf"/>
</dbReference>
<dbReference type="SUPFAM" id="SSF47203">
    <property type="entry name" value="Acyl-CoA dehydrogenase C-terminal domain-like"/>
    <property type="match status" value="1"/>
</dbReference>
<dbReference type="Pfam" id="PF02771">
    <property type="entry name" value="Acyl-CoA_dh_N"/>
    <property type="match status" value="1"/>
</dbReference>
<dbReference type="KEGG" id="trb:HB776_18220"/>
<dbReference type="PIRSF" id="PIRSF016578">
    <property type="entry name" value="HsaA"/>
    <property type="match status" value="1"/>
</dbReference>
<dbReference type="Gene3D" id="1.20.140.10">
    <property type="entry name" value="Butyryl-CoA Dehydrogenase, subunit A, domain 3"/>
    <property type="match status" value="1"/>
</dbReference>
<dbReference type="GO" id="GO:0050660">
    <property type="term" value="F:flavin adenine dinucleotide binding"/>
    <property type="evidence" value="ECO:0007669"/>
    <property type="project" value="InterPro"/>
</dbReference>
<dbReference type="Proteomes" id="UP000515291">
    <property type="component" value="Chromosome"/>
</dbReference>
<sequence length="402" mass="43153">MIPNAVKQGIDVPEAVSWRDAMRRVAIEVASPNAALADLTATFPAQTFEALRRNEMLGLMVPRSLGGQELELRKIANLCAILAGACGASGMIYAMHQIKLSSLVAHGMQTEYHRALMRDVAVKQLLIASSTTEAGIGGDLRISNCAIETTGDRVSLTKQASVLSYAAEADIIMATARRGPASIGSDQVLIALRRGDYQLQRTAEWNTLGMRATCSEGFLLTATAGADQIFPKPFHEIAVQSMLATAHVLWASVWFGIATDALSRARASVRATARRVPSDFAGPLPGAARLAEATAKLQTFKSTLVAHIERFETAKRNEDDLSSINFAIEMNNLKVMASTMAVDIVREALMVTGIAGYRNDGPFSVGRHLRDVLSAPLMVANDRILANTAGLVVASRFDSDLE</sequence>
<protein>
    <submittedName>
        <fullName evidence="7">Acyl-CoA/acyl-ACP dehydrogenase</fullName>
    </submittedName>
</protein>
<comment type="cofactor">
    <cofactor evidence="1">
        <name>FAD</name>
        <dbReference type="ChEBI" id="CHEBI:57692"/>
    </cofactor>
</comment>
<evidence type="ECO:0000256" key="4">
    <source>
        <dbReference type="ARBA" id="ARBA00022827"/>
    </source>
</evidence>
<dbReference type="SUPFAM" id="SSF56645">
    <property type="entry name" value="Acyl-CoA dehydrogenase NM domain-like"/>
    <property type="match status" value="1"/>
</dbReference>
<dbReference type="PANTHER" id="PTHR43884:SF12">
    <property type="entry name" value="ISOVALERYL-COA DEHYDROGENASE, MITOCHONDRIAL-RELATED"/>
    <property type="match status" value="1"/>
</dbReference>
<dbReference type="InterPro" id="IPR046373">
    <property type="entry name" value="Acyl-CoA_Oxase/DH_mid-dom_sf"/>
</dbReference>
<dbReference type="EMBL" id="CP050292">
    <property type="protein sequence ID" value="QND72923.1"/>
    <property type="molecule type" value="Genomic_DNA"/>
</dbReference>
<dbReference type="Gene3D" id="1.10.540.10">
    <property type="entry name" value="Acyl-CoA dehydrogenase/oxidase, N-terminal domain"/>
    <property type="match status" value="1"/>
</dbReference>
<gene>
    <name evidence="7" type="ORF">HB776_18220</name>
</gene>
<dbReference type="Gene3D" id="2.40.110.10">
    <property type="entry name" value="Butyryl-CoA Dehydrogenase, subunit A, domain 2"/>
    <property type="match status" value="1"/>
</dbReference>